<keyword evidence="1" id="KW-0805">Transcription regulation</keyword>
<dbReference type="InterPro" id="IPR000595">
    <property type="entry name" value="cNMP-bd_dom"/>
</dbReference>
<dbReference type="SUPFAM" id="SSF51206">
    <property type="entry name" value="cAMP-binding domain-like"/>
    <property type="match status" value="1"/>
</dbReference>
<protein>
    <submittedName>
        <fullName evidence="6">Crp/Fnr family transcriptional regulator</fullName>
    </submittedName>
</protein>
<gene>
    <name evidence="6" type="ORF">DW944_04205</name>
</gene>
<comment type="caution">
    <text evidence="6">The sequence shown here is derived from an EMBL/GenBank/DDBJ whole genome shotgun (WGS) entry which is preliminary data.</text>
</comment>
<dbReference type="PROSITE" id="PS50042">
    <property type="entry name" value="CNMP_BINDING_3"/>
    <property type="match status" value="1"/>
</dbReference>
<organism evidence="6 7">
    <name type="scientific">Eubacterium ventriosum</name>
    <dbReference type="NCBI Taxonomy" id="39496"/>
    <lineage>
        <taxon>Bacteria</taxon>
        <taxon>Bacillati</taxon>
        <taxon>Bacillota</taxon>
        <taxon>Clostridia</taxon>
        <taxon>Eubacteriales</taxon>
        <taxon>Eubacteriaceae</taxon>
        <taxon>Eubacterium</taxon>
    </lineage>
</organism>
<evidence type="ECO:0000256" key="3">
    <source>
        <dbReference type="ARBA" id="ARBA00023163"/>
    </source>
</evidence>
<evidence type="ECO:0000259" key="4">
    <source>
        <dbReference type="PROSITE" id="PS50042"/>
    </source>
</evidence>
<dbReference type="Pfam" id="PF00027">
    <property type="entry name" value="cNMP_binding"/>
    <property type="match status" value="1"/>
</dbReference>
<dbReference type="InterPro" id="IPR036390">
    <property type="entry name" value="WH_DNA-bd_sf"/>
</dbReference>
<name>A0A413RAJ9_9FIRM</name>
<dbReference type="GO" id="GO:0003677">
    <property type="term" value="F:DNA binding"/>
    <property type="evidence" value="ECO:0007669"/>
    <property type="project" value="UniProtKB-KW"/>
</dbReference>
<reference evidence="6 7" key="1">
    <citation type="submission" date="2018-08" db="EMBL/GenBank/DDBJ databases">
        <title>A genome reference for cultivated species of the human gut microbiota.</title>
        <authorList>
            <person name="Zou Y."/>
            <person name="Xue W."/>
            <person name="Luo G."/>
        </authorList>
    </citation>
    <scope>NUCLEOTIDE SEQUENCE [LARGE SCALE GENOMIC DNA]</scope>
    <source>
        <strain evidence="6 7">AM44-11BH</strain>
    </source>
</reference>
<feature type="domain" description="Cyclic nucleotide-binding" evidence="4">
    <location>
        <begin position="8"/>
        <end position="105"/>
    </location>
</feature>
<dbReference type="SMART" id="SM00419">
    <property type="entry name" value="HTH_CRP"/>
    <property type="match status" value="1"/>
</dbReference>
<evidence type="ECO:0000259" key="5">
    <source>
        <dbReference type="PROSITE" id="PS51063"/>
    </source>
</evidence>
<dbReference type="Gene3D" id="2.60.120.10">
    <property type="entry name" value="Jelly Rolls"/>
    <property type="match status" value="1"/>
</dbReference>
<dbReference type="EMBL" id="QSFD01000003">
    <property type="protein sequence ID" value="RHA19548.1"/>
    <property type="molecule type" value="Genomic_DNA"/>
</dbReference>
<dbReference type="InterPro" id="IPR018490">
    <property type="entry name" value="cNMP-bd_dom_sf"/>
</dbReference>
<evidence type="ECO:0000256" key="2">
    <source>
        <dbReference type="ARBA" id="ARBA00023125"/>
    </source>
</evidence>
<accession>A0A413RAJ9</accession>
<dbReference type="Pfam" id="PF13545">
    <property type="entry name" value="HTH_Crp_2"/>
    <property type="match status" value="1"/>
</dbReference>
<evidence type="ECO:0000313" key="6">
    <source>
        <dbReference type="EMBL" id="RHA19548.1"/>
    </source>
</evidence>
<keyword evidence="3" id="KW-0804">Transcription</keyword>
<dbReference type="GO" id="GO:0006355">
    <property type="term" value="P:regulation of DNA-templated transcription"/>
    <property type="evidence" value="ECO:0007669"/>
    <property type="project" value="InterPro"/>
</dbReference>
<dbReference type="InterPro" id="IPR014710">
    <property type="entry name" value="RmlC-like_jellyroll"/>
</dbReference>
<keyword evidence="2" id="KW-0238">DNA-binding</keyword>
<dbReference type="PROSITE" id="PS51063">
    <property type="entry name" value="HTH_CRP_2"/>
    <property type="match status" value="1"/>
</dbReference>
<sequence>MIILNIPLFKGLTLEQIEDMKNKHCMTEKKYKKNSFIFRAGDIVHEIGIVLEGSINIEMIDMWDNKSILSNIDVGQIFAESYALCNEPMMVDAVATKDSTILMLNMRQIFAPINNSASWYNTFTYNLLVLSTRKNLTLSTRIFCTSSKSVRGRVLTYLSNQSIKHNNTEFQIPFNRQQMADYLNLDRSALSKELGKMQDEGIITFNKNRFKLNINYDSEF</sequence>
<dbReference type="RefSeq" id="WP_005362268.1">
    <property type="nucleotide sequence ID" value="NZ_CAUBDO010000002.1"/>
</dbReference>
<evidence type="ECO:0000313" key="7">
    <source>
        <dbReference type="Proteomes" id="UP000284779"/>
    </source>
</evidence>
<dbReference type="InterPro" id="IPR012318">
    <property type="entry name" value="HTH_CRP"/>
</dbReference>
<keyword evidence="7" id="KW-1185">Reference proteome</keyword>
<feature type="domain" description="HTH crp-type" evidence="5">
    <location>
        <begin position="148"/>
        <end position="217"/>
    </location>
</feature>
<proteinExistence type="predicted"/>
<evidence type="ECO:0000256" key="1">
    <source>
        <dbReference type="ARBA" id="ARBA00023015"/>
    </source>
</evidence>
<dbReference type="SUPFAM" id="SSF46785">
    <property type="entry name" value="Winged helix' DNA-binding domain"/>
    <property type="match status" value="1"/>
</dbReference>
<dbReference type="AlphaFoldDB" id="A0A413RAJ9"/>
<dbReference type="CDD" id="cd00038">
    <property type="entry name" value="CAP_ED"/>
    <property type="match status" value="1"/>
</dbReference>
<dbReference type="Proteomes" id="UP000284779">
    <property type="component" value="Unassembled WGS sequence"/>
</dbReference>